<feature type="region of interest" description="Disordered" evidence="1">
    <location>
        <begin position="220"/>
        <end position="265"/>
    </location>
</feature>
<proteinExistence type="predicted"/>
<protein>
    <recommendedName>
        <fullName evidence="4">SAP domain-containing protein</fullName>
    </recommendedName>
</protein>
<name>A0A813BXG6_9DINO</name>
<accession>A0A813BXG6</accession>
<evidence type="ECO:0000313" key="2">
    <source>
        <dbReference type="EMBL" id="CAE7925780.1"/>
    </source>
</evidence>
<dbReference type="EMBL" id="CAJNJA010079653">
    <property type="protein sequence ID" value="CAE7925780.1"/>
    <property type="molecule type" value="Genomic_DNA"/>
</dbReference>
<dbReference type="Proteomes" id="UP000601435">
    <property type="component" value="Unassembled WGS sequence"/>
</dbReference>
<evidence type="ECO:0000256" key="1">
    <source>
        <dbReference type="SAM" id="MobiDB-lite"/>
    </source>
</evidence>
<comment type="caution">
    <text evidence="2">The sequence shown here is derived from an EMBL/GenBank/DDBJ whole genome shotgun (WGS) entry which is preliminary data.</text>
</comment>
<reference evidence="2" key="1">
    <citation type="submission" date="2021-02" db="EMBL/GenBank/DDBJ databases">
        <authorList>
            <person name="Dougan E. K."/>
            <person name="Rhodes N."/>
            <person name="Thang M."/>
            <person name="Chan C."/>
        </authorList>
    </citation>
    <scope>NUCLEOTIDE SEQUENCE</scope>
</reference>
<organism evidence="2 3">
    <name type="scientific">Symbiodinium necroappetens</name>
    <dbReference type="NCBI Taxonomy" id="1628268"/>
    <lineage>
        <taxon>Eukaryota</taxon>
        <taxon>Sar</taxon>
        <taxon>Alveolata</taxon>
        <taxon>Dinophyceae</taxon>
        <taxon>Suessiales</taxon>
        <taxon>Symbiodiniaceae</taxon>
        <taxon>Symbiodinium</taxon>
    </lineage>
</organism>
<gene>
    <name evidence="2" type="ORF">SNEC2469_LOCUS32050</name>
</gene>
<feature type="compositionally biased region" description="Polar residues" evidence="1">
    <location>
        <begin position="247"/>
        <end position="265"/>
    </location>
</feature>
<evidence type="ECO:0008006" key="4">
    <source>
        <dbReference type="Google" id="ProtNLM"/>
    </source>
</evidence>
<dbReference type="AlphaFoldDB" id="A0A813BXG6"/>
<evidence type="ECO:0000313" key="3">
    <source>
        <dbReference type="Proteomes" id="UP000601435"/>
    </source>
</evidence>
<keyword evidence="3" id="KW-1185">Reference proteome</keyword>
<sequence length="265" mass="29840">MAGLKVDELRAALIQLGETPPRGWTRAELMVRLEELTGEDMSKTMKTKHKNQSPAQALTKKLNAAAAKRKADLVEFCQTELRMSNIDAWTKTRIQMEGVKKILEITEGDFRDLVSFGLHGLLTYGDLYEQEKGYCRWVVNTARERKELSDFRLRRLARWIEQQDENELQTTPQETVGRPVLSLLQKSGYKEAQTTALSSSNKDERLDALTAVIKELSAEVQDLKDARQPARKKGKDVEPETGGETDASFTMIPQKTKSPGRSSAA</sequence>